<evidence type="ECO:0008006" key="4">
    <source>
        <dbReference type="Google" id="ProtNLM"/>
    </source>
</evidence>
<feature type="transmembrane region" description="Helical" evidence="1">
    <location>
        <begin position="176"/>
        <end position="194"/>
    </location>
</feature>
<dbReference type="EMBL" id="BAABAB010000050">
    <property type="protein sequence ID" value="GAA3640151.1"/>
    <property type="molecule type" value="Genomic_DNA"/>
</dbReference>
<keyword evidence="3" id="KW-1185">Reference proteome</keyword>
<gene>
    <name evidence="2" type="ORF">GCM10022236_48440</name>
</gene>
<dbReference type="Proteomes" id="UP001501490">
    <property type="component" value="Unassembled WGS sequence"/>
</dbReference>
<keyword evidence="1" id="KW-1133">Transmembrane helix</keyword>
<organism evidence="2 3">
    <name type="scientific">Microlunatus ginsengisoli</name>
    <dbReference type="NCBI Taxonomy" id="363863"/>
    <lineage>
        <taxon>Bacteria</taxon>
        <taxon>Bacillati</taxon>
        <taxon>Actinomycetota</taxon>
        <taxon>Actinomycetes</taxon>
        <taxon>Propionibacteriales</taxon>
        <taxon>Propionibacteriaceae</taxon>
        <taxon>Microlunatus</taxon>
    </lineage>
</organism>
<feature type="transmembrane region" description="Helical" evidence="1">
    <location>
        <begin position="206"/>
        <end position="231"/>
    </location>
</feature>
<protein>
    <recommendedName>
        <fullName evidence="4">DUF1461 domain-containing protein</fullName>
    </recommendedName>
</protein>
<comment type="caution">
    <text evidence="2">The sequence shown here is derived from an EMBL/GenBank/DDBJ whole genome shotgun (WGS) entry which is preliminary data.</text>
</comment>
<keyword evidence="1" id="KW-0472">Membrane</keyword>
<reference evidence="3" key="1">
    <citation type="journal article" date="2019" name="Int. J. Syst. Evol. Microbiol.">
        <title>The Global Catalogue of Microorganisms (GCM) 10K type strain sequencing project: providing services to taxonomists for standard genome sequencing and annotation.</title>
        <authorList>
            <consortium name="The Broad Institute Genomics Platform"/>
            <consortium name="The Broad Institute Genome Sequencing Center for Infectious Disease"/>
            <person name="Wu L."/>
            <person name="Ma J."/>
        </authorList>
    </citation>
    <scope>NUCLEOTIDE SEQUENCE [LARGE SCALE GENOMIC DNA]</scope>
    <source>
        <strain evidence="3">JCM 16929</strain>
    </source>
</reference>
<evidence type="ECO:0000313" key="3">
    <source>
        <dbReference type="Proteomes" id="UP001501490"/>
    </source>
</evidence>
<name>A0ABP7AUC7_9ACTN</name>
<keyword evidence="1" id="KW-0812">Transmembrane</keyword>
<accession>A0ABP7AUC7</accession>
<proteinExistence type="predicted"/>
<dbReference type="RefSeq" id="WP_344809492.1">
    <property type="nucleotide sequence ID" value="NZ_BAABAB010000050.1"/>
</dbReference>
<feature type="transmembrane region" description="Helical" evidence="1">
    <location>
        <begin position="251"/>
        <end position="276"/>
    </location>
</feature>
<evidence type="ECO:0000313" key="2">
    <source>
        <dbReference type="EMBL" id="GAA3640151.1"/>
    </source>
</evidence>
<sequence>MRTSARLSATTFGLAMLCASLWWSAFTTMTLLHDDAKFVHALGAVLDSPPVRSAVADWVTDAVDAAGGASGRDLRANPVLSALHKALASDRAVGPLTDAVVAVVLPARNAAVAQLDAKLEPKKDVRLDLAPVFKAAGISLDKKSAAALGLTVTKHSASVPLLTGQQLDTLQRRYDLALLAETWAGWAALVLLAVSVATSAKPLRTLAIACGALALLAVVAPWLLGRVAGWLGSGDLGPLLTPVVATTRQAIGPYTLPALIVGLVAALGFGAAQFALTRQAHSRNKGAFRDVQ</sequence>
<evidence type="ECO:0000256" key="1">
    <source>
        <dbReference type="SAM" id="Phobius"/>
    </source>
</evidence>